<dbReference type="GO" id="GO:0046294">
    <property type="term" value="P:formaldehyde catabolic process"/>
    <property type="evidence" value="ECO:0007669"/>
    <property type="project" value="TreeGrafter"/>
</dbReference>
<dbReference type="GO" id="GO:0008270">
    <property type="term" value="F:zinc ion binding"/>
    <property type="evidence" value="ECO:0007669"/>
    <property type="project" value="InterPro"/>
</dbReference>
<keyword evidence="2" id="KW-0862">Zinc</keyword>
<feature type="non-terminal residue" evidence="7">
    <location>
        <position position="176"/>
    </location>
</feature>
<dbReference type="KEGG" id="foc:113211722"/>
<dbReference type="Proteomes" id="UP000504606">
    <property type="component" value="Unplaced"/>
</dbReference>
<dbReference type="SUPFAM" id="SSF50129">
    <property type="entry name" value="GroES-like"/>
    <property type="match status" value="1"/>
</dbReference>
<evidence type="ECO:0000313" key="6">
    <source>
        <dbReference type="Proteomes" id="UP000504606"/>
    </source>
</evidence>
<dbReference type="Pfam" id="PF08240">
    <property type="entry name" value="ADH_N"/>
    <property type="match status" value="1"/>
</dbReference>
<dbReference type="GeneID" id="113211722"/>
<dbReference type="Gene3D" id="3.90.180.10">
    <property type="entry name" value="Medium-chain alcohol dehydrogenases, catalytic domain"/>
    <property type="match status" value="1"/>
</dbReference>
<feature type="domain" description="Alcohol dehydrogenase-like N-terminal" evidence="5">
    <location>
        <begin position="34"/>
        <end position="163"/>
    </location>
</feature>
<dbReference type="PANTHER" id="PTHR43880:SF12">
    <property type="entry name" value="ALCOHOL DEHYDROGENASE CLASS-3"/>
    <property type="match status" value="1"/>
</dbReference>
<dbReference type="OrthoDB" id="417550at2759"/>
<evidence type="ECO:0000256" key="2">
    <source>
        <dbReference type="ARBA" id="ARBA00022833"/>
    </source>
</evidence>
<dbReference type="PANTHER" id="PTHR43880">
    <property type="entry name" value="ALCOHOL DEHYDROGENASE"/>
    <property type="match status" value="1"/>
</dbReference>
<dbReference type="PROSITE" id="PS00059">
    <property type="entry name" value="ADH_ZINC"/>
    <property type="match status" value="1"/>
</dbReference>
<sequence length="176" mass="18700">MSTAGKPITCRAAVCWEPNQPLSIEEVVVEPPQKGEVRVKLLSASICQTDFCCLKGYTIKGFYAGGWPVIPGHEGVGVVESVGPEVTSVQPGDHVIPSFGAQCNKCTLCQSSRTNMCLLTNDRAVLPEGTTRVKAKGRMLHQLASLGTFAEYSVMAETSLARVNKSVPTASLSVMG</sequence>
<gene>
    <name evidence="7" type="primary">LOC113211722</name>
</gene>
<keyword evidence="4" id="KW-0520">NAD</keyword>
<evidence type="ECO:0000256" key="3">
    <source>
        <dbReference type="ARBA" id="ARBA00023002"/>
    </source>
</evidence>
<reference evidence="7" key="1">
    <citation type="submission" date="2025-08" db="UniProtKB">
        <authorList>
            <consortium name="RefSeq"/>
        </authorList>
    </citation>
    <scope>IDENTIFICATION</scope>
    <source>
        <tissue evidence="7">Whole organism</tissue>
    </source>
</reference>
<organism evidence="6 7">
    <name type="scientific">Frankliniella occidentalis</name>
    <name type="common">Western flower thrips</name>
    <name type="synonym">Euthrips occidentalis</name>
    <dbReference type="NCBI Taxonomy" id="133901"/>
    <lineage>
        <taxon>Eukaryota</taxon>
        <taxon>Metazoa</taxon>
        <taxon>Ecdysozoa</taxon>
        <taxon>Arthropoda</taxon>
        <taxon>Hexapoda</taxon>
        <taxon>Insecta</taxon>
        <taxon>Pterygota</taxon>
        <taxon>Neoptera</taxon>
        <taxon>Paraneoptera</taxon>
        <taxon>Thysanoptera</taxon>
        <taxon>Terebrantia</taxon>
        <taxon>Thripoidea</taxon>
        <taxon>Thripidae</taxon>
        <taxon>Frankliniella</taxon>
    </lineage>
</organism>
<evidence type="ECO:0000313" key="7">
    <source>
        <dbReference type="RefSeq" id="XP_052132248.1"/>
    </source>
</evidence>
<evidence type="ECO:0000256" key="1">
    <source>
        <dbReference type="ARBA" id="ARBA00022723"/>
    </source>
</evidence>
<keyword evidence="3" id="KW-0560">Oxidoreductase</keyword>
<keyword evidence="6" id="KW-1185">Reference proteome</keyword>
<dbReference type="InterPro" id="IPR013154">
    <property type="entry name" value="ADH-like_N"/>
</dbReference>
<dbReference type="GO" id="GO:0005829">
    <property type="term" value="C:cytosol"/>
    <property type="evidence" value="ECO:0007669"/>
    <property type="project" value="TreeGrafter"/>
</dbReference>
<dbReference type="RefSeq" id="XP_052132248.1">
    <property type="nucleotide sequence ID" value="XM_052276288.1"/>
</dbReference>
<dbReference type="GO" id="GO:0051903">
    <property type="term" value="F:S-(hydroxymethyl)glutathione dehydrogenase [NAD(P)+] activity"/>
    <property type="evidence" value="ECO:0007669"/>
    <property type="project" value="TreeGrafter"/>
</dbReference>
<dbReference type="AlphaFoldDB" id="A0A9C6XAN0"/>
<name>A0A9C6XAN0_FRAOC</name>
<accession>A0A9C6XAN0</accession>
<keyword evidence="1" id="KW-0479">Metal-binding</keyword>
<evidence type="ECO:0000259" key="5">
    <source>
        <dbReference type="Pfam" id="PF08240"/>
    </source>
</evidence>
<protein>
    <submittedName>
        <fullName evidence="7">Alcohol dehydrogenase 1-like</fullName>
    </submittedName>
</protein>
<proteinExistence type="predicted"/>
<dbReference type="InterPro" id="IPR002328">
    <property type="entry name" value="ADH_Zn_CS"/>
</dbReference>
<dbReference type="InterPro" id="IPR011032">
    <property type="entry name" value="GroES-like_sf"/>
</dbReference>
<evidence type="ECO:0000256" key="4">
    <source>
        <dbReference type="ARBA" id="ARBA00023027"/>
    </source>
</evidence>